<dbReference type="InterPro" id="IPR008258">
    <property type="entry name" value="Transglycosylase_SLT_dom_1"/>
</dbReference>
<evidence type="ECO:0000313" key="4">
    <source>
        <dbReference type="Proteomes" id="UP000198761"/>
    </source>
</evidence>
<protein>
    <submittedName>
        <fullName evidence="3">Transglycosylase SLT domain-containing protein</fullName>
    </submittedName>
</protein>
<dbReference type="EMBL" id="FOCE01000002">
    <property type="protein sequence ID" value="SEM93865.1"/>
    <property type="molecule type" value="Genomic_DNA"/>
</dbReference>
<name>A0A1H8CFQ0_9RHOB</name>
<accession>A0A1H8CFQ0</accession>
<dbReference type="SUPFAM" id="SSF53955">
    <property type="entry name" value="Lysozyme-like"/>
    <property type="match status" value="1"/>
</dbReference>
<comment type="similarity">
    <text evidence="1">Belongs to the virb1 family.</text>
</comment>
<gene>
    <name evidence="3" type="ORF">SAMN04488103_102498</name>
</gene>
<dbReference type="Pfam" id="PF01464">
    <property type="entry name" value="SLT"/>
    <property type="match status" value="1"/>
</dbReference>
<dbReference type="InterPro" id="IPR023346">
    <property type="entry name" value="Lysozyme-like_dom_sf"/>
</dbReference>
<evidence type="ECO:0000256" key="1">
    <source>
        <dbReference type="ARBA" id="ARBA00009387"/>
    </source>
</evidence>
<reference evidence="3 4" key="1">
    <citation type="submission" date="2016-10" db="EMBL/GenBank/DDBJ databases">
        <authorList>
            <person name="de Groot N.N."/>
        </authorList>
    </citation>
    <scope>NUCLEOTIDE SEQUENCE [LARGE SCALE GENOMIC DNA]</scope>
    <source>
        <strain evidence="3 4">DSM 3857</strain>
    </source>
</reference>
<sequence length="226" mass="24031">MRILQTCPTRPFAGKKPGSLTERVATAGLQMKLKAMMIASALAAALAGCTTDSTDIVSRAAPPSMRWDSHPEAAAWTVNTLMAVAEEDQALATRVPADIATWCPGYTEASLMERRAFWVGLISAVGKYESSYNPRAAGGGGKYIGVMQISPRSAANYGCDATSAAALKDGKANLACAVEMVAHHVEKDGVAVGNGRQGIGRDWMPFRKANLRSDMANWVKSQSYCQ</sequence>
<feature type="domain" description="Transglycosylase SLT" evidence="2">
    <location>
        <begin position="113"/>
        <end position="187"/>
    </location>
</feature>
<evidence type="ECO:0000313" key="3">
    <source>
        <dbReference type="EMBL" id="SEM93865.1"/>
    </source>
</evidence>
<evidence type="ECO:0000259" key="2">
    <source>
        <dbReference type="Pfam" id="PF01464"/>
    </source>
</evidence>
<dbReference type="Proteomes" id="UP000198761">
    <property type="component" value="Unassembled WGS sequence"/>
</dbReference>
<dbReference type="AlphaFoldDB" id="A0A1H8CFQ0"/>
<proteinExistence type="inferred from homology"/>
<dbReference type="Gene3D" id="1.10.530.10">
    <property type="match status" value="1"/>
</dbReference>
<keyword evidence="4" id="KW-1185">Reference proteome</keyword>
<organism evidence="3 4">
    <name type="scientific">Gemmobacter aquatilis</name>
    <dbReference type="NCBI Taxonomy" id="933059"/>
    <lineage>
        <taxon>Bacteria</taxon>
        <taxon>Pseudomonadati</taxon>
        <taxon>Pseudomonadota</taxon>
        <taxon>Alphaproteobacteria</taxon>
        <taxon>Rhodobacterales</taxon>
        <taxon>Paracoccaceae</taxon>
        <taxon>Gemmobacter</taxon>
    </lineage>
</organism>
<dbReference type="STRING" id="933059.SAMN04488103_102498"/>